<name>A0A2J6R2Q1_HYAVF</name>
<dbReference type="PROSITE" id="PS50181">
    <property type="entry name" value="FBOX"/>
    <property type="match status" value="1"/>
</dbReference>
<dbReference type="InterPro" id="IPR036047">
    <property type="entry name" value="F-box-like_dom_sf"/>
</dbReference>
<feature type="region of interest" description="Disordered" evidence="1">
    <location>
        <begin position="125"/>
        <end position="150"/>
    </location>
</feature>
<keyword evidence="4" id="KW-1185">Reference proteome</keyword>
<protein>
    <recommendedName>
        <fullName evidence="2">F-box domain-containing protein</fullName>
    </recommendedName>
</protein>
<organism evidence="3 4">
    <name type="scientific">Hyaloscypha variabilis (strain UAMH 11265 / GT02V1 / F)</name>
    <name type="common">Meliniomyces variabilis</name>
    <dbReference type="NCBI Taxonomy" id="1149755"/>
    <lineage>
        <taxon>Eukaryota</taxon>
        <taxon>Fungi</taxon>
        <taxon>Dikarya</taxon>
        <taxon>Ascomycota</taxon>
        <taxon>Pezizomycotina</taxon>
        <taxon>Leotiomycetes</taxon>
        <taxon>Helotiales</taxon>
        <taxon>Hyaloscyphaceae</taxon>
        <taxon>Hyaloscypha</taxon>
        <taxon>Hyaloscypha variabilis</taxon>
    </lineage>
</organism>
<dbReference type="InterPro" id="IPR001810">
    <property type="entry name" value="F-box_dom"/>
</dbReference>
<evidence type="ECO:0000256" key="1">
    <source>
        <dbReference type="SAM" id="MobiDB-lite"/>
    </source>
</evidence>
<dbReference type="CDD" id="cd09917">
    <property type="entry name" value="F-box_SF"/>
    <property type="match status" value="1"/>
</dbReference>
<feature type="compositionally biased region" description="Basic residues" evidence="1">
    <location>
        <begin position="138"/>
        <end position="150"/>
    </location>
</feature>
<gene>
    <name evidence="3" type="ORF">L207DRAFT_536084</name>
</gene>
<dbReference type="SUPFAM" id="SSF81383">
    <property type="entry name" value="F-box domain"/>
    <property type="match status" value="1"/>
</dbReference>
<dbReference type="EMBL" id="KZ613958">
    <property type="protein sequence ID" value="PMD32796.1"/>
    <property type="molecule type" value="Genomic_DNA"/>
</dbReference>
<feature type="domain" description="F-box" evidence="2">
    <location>
        <begin position="29"/>
        <end position="80"/>
    </location>
</feature>
<evidence type="ECO:0000259" key="2">
    <source>
        <dbReference type="PROSITE" id="PS50181"/>
    </source>
</evidence>
<evidence type="ECO:0000313" key="3">
    <source>
        <dbReference type="EMBL" id="PMD32796.1"/>
    </source>
</evidence>
<sequence length="161" mass="18376">MTLRKTILAMTGLPESTPLSSTEDHPAKRFALPALPTELHVQIFKHLDIITATCLGLTNKHLYAVFKRVHGENPIRFYSLEDTDNKTAFAFTALPDLLEEWMKPMVWGSEVHIYRFITPERLGELSPGKRAPGPGPRSKPRPKPRLKRKSRFRVWSCGLCR</sequence>
<proteinExistence type="predicted"/>
<dbReference type="OrthoDB" id="3555511at2759"/>
<reference evidence="3 4" key="1">
    <citation type="submission" date="2016-04" db="EMBL/GenBank/DDBJ databases">
        <title>A degradative enzymes factory behind the ericoid mycorrhizal symbiosis.</title>
        <authorList>
            <consortium name="DOE Joint Genome Institute"/>
            <person name="Martino E."/>
            <person name="Morin E."/>
            <person name="Grelet G."/>
            <person name="Kuo A."/>
            <person name="Kohler A."/>
            <person name="Daghino S."/>
            <person name="Barry K."/>
            <person name="Choi C."/>
            <person name="Cichocki N."/>
            <person name="Clum A."/>
            <person name="Copeland A."/>
            <person name="Hainaut M."/>
            <person name="Haridas S."/>
            <person name="Labutti K."/>
            <person name="Lindquist E."/>
            <person name="Lipzen A."/>
            <person name="Khouja H.-R."/>
            <person name="Murat C."/>
            <person name="Ohm R."/>
            <person name="Olson A."/>
            <person name="Spatafora J."/>
            <person name="Veneault-Fourrey C."/>
            <person name="Henrissat B."/>
            <person name="Grigoriev I."/>
            <person name="Martin F."/>
            <person name="Perotto S."/>
        </authorList>
    </citation>
    <scope>NUCLEOTIDE SEQUENCE [LARGE SCALE GENOMIC DNA]</scope>
    <source>
        <strain evidence="3 4">F</strain>
    </source>
</reference>
<dbReference type="Proteomes" id="UP000235786">
    <property type="component" value="Unassembled WGS sequence"/>
</dbReference>
<dbReference type="AlphaFoldDB" id="A0A2J6R2Q1"/>
<accession>A0A2J6R2Q1</accession>
<evidence type="ECO:0000313" key="4">
    <source>
        <dbReference type="Proteomes" id="UP000235786"/>
    </source>
</evidence>